<keyword evidence="3" id="KW-1185">Reference proteome</keyword>
<dbReference type="Proteomes" id="UP000642070">
    <property type="component" value="Unassembled WGS sequence"/>
</dbReference>
<reference evidence="2" key="2">
    <citation type="submission" date="2020-09" db="EMBL/GenBank/DDBJ databases">
        <authorList>
            <person name="Sun Q."/>
            <person name="Ohkuma M."/>
        </authorList>
    </citation>
    <scope>NUCLEOTIDE SEQUENCE</scope>
    <source>
        <strain evidence="2">JCM 19831</strain>
    </source>
</reference>
<sequence>MSGRTISVGAVALAGTIAALALGRVIWPDPAGAPTPPRDLVPLFVVLSVLEALAFGAGLAFVCFGLAPLRRLGAGAALTWAAYASISFMLLSWWPHDNLHRVLGHADFAGLARIEYLFHVPLMAGAVVVAVFVLRTRRAGDRVPA</sequence>
<dbReference type="EMBL" id="BMPI01000007">
    <property type="protein sequence ID" value="GGM17160.1"/>
    <property type="molecule type" value="Genomic_DNA"/>
</dbReference>
<accession>A0A917TC15</accession>
<comment type="caution">
    <text evidence="2">The sequence shown here is derived from an EMBL/GenBank/DDBJ whole genome shotgun (WGS) entry which is preliminary data.</text>
</comment>
<feature type="transmembrane region" description="Helical" evidence="1">
    <location>
        <begin position="74"/>
        <end position="96"/>
    </location>
</feature>
<evidence type="ECO:0000313" key="2">
    <source>
        <dbReference type="EMBL" id="GGM17160.1"/>
    </source>
</evidence>
<dbReference type="RefSeq" id="WP_229834510.1">
    <property type="nucleotide sequence ID" value="NZ_BMPI01000007.1"/>
</dbReference>
<reference evidence="2" key="1">
    <citation type="journal article" date="2014" name="Int. J. Syst. Evol. Microbiol.">
        <title>Complete genome sequence of Corynebacterium casei LMG S-19264T (=DSM 44701T), isolated from a smear-ripened cheese.</title>
        <authorList>
            <consortium name="US DOE Joint Genome Institute (JGI-PGF)"/>
            <person name="Walter F."/>
            <person name="Albersmeier A."/>
            <person name="Kalinowski J."/>
            <person name="Ruckert C."/>
        </authorList>
    </citation>
    <scope>NUCLEOTIDE SEQUENCE</scope>
    <source>
        <strain evidence="2">JCM 19831</strain>
    </source>
</reference>
<feature type="transmembrane region" description="Helical" evidence="1">
    <location>
        <begin position="116"/>
        <end position="134"/>
    </location>
</feature>
<keyword evidence="1" id="KW-0812">Transmembrane</keyword>
<organism evidence="2 3">
    <name type="scientific">Dactylosporangium sucinum</name>
    <dbReference type="NCBI Taxonomy" id="1424081"/>
    <lineage>
        <taxon>Bacteria</taxon>
        <taxon>Bacillati</taxon>
        <taxon>Actinomycetota</taxon>
        <taxon>Actinomycetes</taxon>
        <taxon>Micromonosporales</taxon>
        <taxon>Micromonosporaceae</taxon>
        <taxon>Dactylosporangium</taxon>
    </lineage>
</organism>
<proteinExistence type="predicted"/>
<keyword evidence="1" id="KW-0472">Membrane</keyword>
<gene>
    <name evidence="2" type="ORF">GCM10007977_018040</name>
</gene>
<name>A0A917TC15_9ACTN</name>
<keyword evidence="1" id="KW-1133">Transmembrane helix</keyword>
<feature type="transmembrane region" description="Helical" evidence="1">
    <location>
        <begin position="43"/>
        <end position="67"/>
    </location>
</feature>
<evidence type="ECO:0000256" key="1">
    <source>
        <dbReference type="SAM" id="Phobius"/>
    </source>
</evidence>
<protein>
    <submittedName>
        <fullName evidence="2">Uncharacterized protein</fullName>
    </submittedName>
</protein>
<dbReference type="AlphaFoldDB" id="A0A917TC15"/>
<evidence type="ECO:0000313" key="3">
    <source>
        <dbReference type="Proteomes" id="UP000642070"/>
    </source>
</evidence>